<evidence type="ECO:0000313" key="2">
    <source>
        <dbReference type="EMBL" id="HIU52444.1"/>
    </source>
</evidence>
<keyword evidence="1" id="KW-0472">Membrane</keyword>
<proteinExistence type="predicted"/>
<reference evidence="2" key="2">
    <citation type="journal article" date="2021" name="PeerJ">
        <title>Extensive microbial diversity within the chicken gut microbiome revealed by metagenomics and culture.</title>
        <authorList>
            <person name="Gilroy R."/>
            <person name="Ravi A."/>
            <person name="Getino M."/>
            <person name="Pursley I."/>
            <person name="Horton D.L."/>
            <person name="Alikhan N.F."/>
            <person name="Baker D."/>
            <person name="Gharbi K."/>
            <person name="Hall N."/>
            <person name="Watson M."/>
            <person name="Adriaenssens E.M."/>
            <person name="Foster-Nyarko E."/>
            <person name="Jarju S."/>
            <person name="Secka A."/>
            <person name="Antonio M."/>
            <person name="Oren A."/>
            <person name="Chaudhuri R.R."/>
            <person name="La Ragione R."/>
            <person name="Hildebrand F."/>
            <person name="Pallen M.J."/>
        </authorList>
    </citation>
    <scope>NUCLEOTIDE SEQUENCE</scope>
    <source>
        <strain evidence="2">CHK195-15760</strain>
    </source>
</reference>
<evidence type="ECO:0000256" key="1">
    <source>
        <dbReference type="SAM" id="Phobius"/>
    </source>
</evidence>
<keyword evidence="1" id="KW-0812">Transmembrane</keyword>
<dbReference type="AlphaFoldDB" id="A0A9D1S9P2"/>
<reference evidence="2" key="1">
    <citation type="submission" date="2020-10" db="EMBL/GenBank/DDBJ databases">
        <authorList>
            <person name="Gilroy R."/>
        </authorList>
    </citation>
    <scope>NUCLEOTIDE SEQUENCE</scope>
    <source>
        <strain evidence="2">CHK195-15760</strain>
    </source>
</reference>
<dbReference type="EMBL" id="DVNH01000063">
    <property type="protein sequence ID" value="HIU52444.1"/>
    <property type="molecule type" value="Genomic_DNA"/>
</dbReference>
<sequence>MENASKALIIAGAILLSILIIGLGVFIFNQANSSMKNINLSQNEVQNFNEPFLQYAGENITGTNVMALCDKVKAHNLANTEDKTRMVHIRASEAKDPEAADDDDGKLQEPTTVKKEIRAGYNYKVTVGYDKDTGLITNIGIVRRQS</sequence>
<dbReference type="Proteomes" id="UP000824093">
    <property type="component" value="Unassembled WGS sequence"/>
</dbReference>
<comment type="caution">
    <text evidence="2">The sequence shown here is derived from an EMBL/GenBank/DDBJ whole genome shotgun (WGS) entry which is preliminary data.</text>
</comment>
<name>A0A9D1S9P2_9FIRM</name>
<protein>
    <submittedName>
        <fullName evidence="2">Uncharacterized protein</fullName>
    </submittedName>
</protein>
<evidence type="ECO:0000313" key="3">
    <source>
        <dbReference type="Proteomes" id="UP000824093"/>
    </source>
</evidence>
<feature type="transmembrane region" description="Helical" evidence="1">
    <location>
        <begin position="7"/>
        <end position="28"/>
    </location>
</feature>
<accession>A0A9D1S9P2</accession>
<organism evidence="2 3">
    <name type="scientific">Candidatus Merdicola faecigallinarum</name>
    <dbReference type="NCBI Taxonomy" id="2840862"/>
    <lineage>
        <taxon>Bacteria</taxon>
        <taxon>Bacillati</taxon>
        <taxon>Bacillota</taxon>
        <taxon>Clostridia</taxon>
        <taxon>Candidatus Merdicola</taxon>
    </lineage>
</organism>
<gene>
    <name evidence="2" type="ORF">IAB70_07560</name>
</gene>
<keyword evidence="1" id="KW-1133">Transmembrane helix</keyword>